<evidence type="ECO:0000313" key="1">
    <source>
        <dbReference type="EMBL" id="CAF4436756.1"/>
    </source>
</evidence>
<accession>A0A8S2W854</accession>
<protein>
    <submittedName>
        <fullName evidence="1">Uncharacterized protein</fullName>
    </submittedName>
</protein>
<dbReference type="InterPro" id="IPR006597">
    <property type="entry name" value="Sel1-like"/>
</dbReference>
<dbReference type="SUPFAM" id="SSF81901">
    <property type="entry name" value="HCP-like"/>
    <property type="match status" value="1"/>
</dbReference>
<comment type="caution">
    <text evidence="1">The sequence shown here is derived from an EMBL/GenBank/DDBJ whole genome shotgun (WGS) entry which is preliminary data.</text>
</comment>
<proteinExistence type="predicted"/>
<dbReference type="InterPro" id="IPR011990">
    <property type="entry name" value="TPR-like_helical_dom_sf"/>
</dbReference>
<dbReference type="Proteomes" id="UP000682733">
    <property type="component" value="Unassembled WGS sequence"/>
</dbReference>
<dbReference type="EMBL" id="CAJOBA010079923">
    <property type="protein sequence ID" value="CAF4436756.1"/>
    <property type="molecule type" value="Genomic_DNA"/>
</dbReference>
<dbReference type="Pfam" id="PF08238">
    <property type="entry name" value="Sel1"/>
    <property type="match status" value="2"/>
</dbReference>
<dbReference type="SMART" id="SM00671">
    <property type="entry name" value="SEL1"/>
    <property type="match status" value="2"/>
</dbReference>
<sequence length="195" mass="22130">NDYELAANNLGIMYKDGGGITQDYVKAEQCFQFAAKKGEPNAMYTMSQLSLKKNDFLMAREWHQRACDAGHVLALTNKESFLEGINKRAALVNKLGPNSLNRLNQLTKIMDLASIKPMPRSLTAKRLCTALEHFYTALNSILHVEHFDENLFIHELAEAYRTEQPVVQVPGGALYKRFQEIIDRTLKNRPDDEDA</sequence>
<gene>
    <name evidence="1" type="ORF">TMI583_LOCUS45182</name>
</gene>
<dbReference type="PANTHER" id="PTHR43628">
    <property type="entry name" value="ACTIVATOR OF C KINASE PROTEIN 1-RELATED"/>
    <property type="match status" value="1"/>
</dbReference>
<dbReference type="Gene3D" id="1.25.40.10">
    <property type="entry name" value="Tetratricopeptide repeat domain"/>
    <property type="match status" value="1"/>
</dbReference>
<feature type="non-terminal residue" evidence="1">
    <location>
        <position position="1"/>
    </location>
</feature>
<dbReference type="PANTHER" id="PTHR43628:SF1">
    <property type="entry name" value="CHITIN SYNTHASE REGULATORY FACTOR 2-RELATED"/>
    <property type="match status" value="1"/>
</dbReference>
<organism evidence="1 2">
    <name type="scientific">Didymodactylos carnosus</name>
    <dbReference type="NCBI Taxonomy" id="1234261"/>
    <lineage>
        <taxon>Eukaryota</taxon>
        <taxon>Metazoa</taxon>
        <taxon>Spiralia</taxon>
        <taxon>Gnathifera</taxon>
        <taxon>Rotifera</taxon>
        <taxon>Eurotatoria</taxon>
        <taxon>Bdelloidea</taxon>
        <taxon>Philodinida</taxon>
        <taxon>Philodinidae</taxon>
        <taxon>Didymodactylos</taxon>
    </lineage>
</organism>
<dbReference type="InterPro" id="IPR052945">
    <property type="entry name" value="Mitotic_Regulator"/>
</dbReference>
<dbReference type="AlphaFoldDB" id="A0A8S2W854"/>
<evidence type="ECO:0000313" key="2">
    <source>
        <dbReference type="Proteomes" id="UP000682733"/>
    </source>
</evidence>
<name>A0A8S2W854_9BILA</name>
<reference evidence="1" key="1">
    <citation type="submission" date="2021-02" db="EMBL/GenBank/DDBJ databases">
        <authorList>
            <person name="Nowell W R."/>
        </authorList>
    </citation>
    <scope>NUCLEOTIDE SEQUENCE</scope>
</reference>